<dbReference type="GO" id="GO:0008654">
    <property type="term" value="P:phospholipid biosynthetic process"/>
    <property type="evidence" value="ECO:0007669"/>
    <property type="project" value="UniProtKB-KW"/>
</dbReference>
<dbReference type="NCBIfam" id="TIGR00147">
    <property type="entry name" value="YegS/Rv2252/BmrU family lipid kinase"/>
    <property type="match status" value="1"/>
</dbReference>
<reference evidence="15" key="1">
    <citation type="submission" date="2017-07" db="EMBL/GenBank/DDBJ databases">
        <title>Draft genome sequence of Effusibacillus lacus strain skLN1.</title>
        <authorList>
            <person name="Watanabe M."/>
            <person name="Kojima H."/>
            <person name="Fukui M."/>
        </authorList>
    </citation>
    <scope>NUCLEOTIDE SEQUENCE [LARGE SCALE GENOMIC DNA]</scope>
    <source>
        <strain evidence="15">skLN1</strain>
    </source>
</reference>
<protein>
    <submittedName>
        <fullName evidence="14">Lipid kinase</fullName>
    </submittedName>
</protein>
<keyword evidence="4" id="KW-0808">Transferase</keyword>
<feature type="domain" description="DAGKc" evidence="13">
    <location>
        <begin position="1"/>
        <end position="127"/>
    </location>
</feature>
<keyword evidence="15" id="KW-1185">Reference proteome</keyword>
<dbReference type="RefSeq" id="WP_165912689.1">
    <property type="nucleotide sequence ID" value="NZ_BDUF01000063.1"/>
</dbReference>
<dbReference type="PROSITE" id="PS50146">
    <property type="entry name" value="DAGK"/>
    <property type="match status" value="1"/>
</dbReference>
<evidence type="ECO:0000256" key="4">
    <source>
        <dbReference type="ARBA" id="ARBA00022679"/>
    </source>
</evidence>
<gene>
    <name evidence="14" type="ORF">EFBL_2364</name>
</gene>
<evidence type="ECO:0000313" key="14">
    <source>
        <dbReference type="EMBL" id="GAX90723.1"/>
    </source>
</evidence>
<dbReference type="InterPro" id="IPR017438">
    <property type="entry name" value="ATP-NAD_kinase_N"/>
</dbReference>
<dbReference type="InterPro" id="IPR016064">
    <property type="entry name" value="NAD/diacylglycerol_kinase_sf"/>
</dbReference>
<dbReference type="GO" id="GO:0016301">
    <property type="term" value="F:kinase activity"/>
    <property type="evidence" value="ECO:0007669"/>
    <property type="project" value="UniProtKB-KW"/>
</dbReference>
<evidence type="ECO:0000256" key="10">
    <source>
        <dbReference type="ARBA" id="ARBA00023098"/>
    </source>
</evidence>
<dbReference type="Pfam" id="PF19279">
    <property type="entry name" value="YegS_C"/>
    <property type="match status" value="1"/>
</dbReference>
<keyword evidence="5" id="KW-0479">Metal-binding</keyword>
<evidence type="ECO:0000256" key="11">
    <source>
        <dbReference type="ARBA" id="ARBA00023209"/>
    </source>
</evidence>
<dbReference type="GO" id="GO:0005524">
    <property type="term" value="F:ATP binding"/>
    <property type="evidence" value="ECO:0007669"/>
    <property type="project" value="UniProtKB-KW"/>
</dbReference>
<dbReference type="PANTHER" id="PTHR12358">
    <property type="entry name" value="SPHINGOSINE KINASE"/>
    <property type="match status" value="1"/>
</dbReference>
<dbReference type="InterPro" id="IPR045540">
    <property type="entry name" value="YegS/DAGK_C"/>
</dbReference>
<evidence type="ECO:0000256" key="1">
    <source>
        <dbReference type="ARBA" id="ARBA00001946"/>
    </source>
</evidence>
<dbReference type="AlphaFoldDB" id="A0A292YPM9"/>
<accession>A0A292YPM9</accession>
<dbReference type="InterPro" id="IPR001206">
    <property type="entry name" value="Diacylglycerol_kinase_cat_dom"/>
</dbReference>
<dbReference type="Proteomes" id="UP000217785">
    <property type="component" value="Unassembled WGS sequence"/>
</dbReference>
<keyword evidence="11" id="KW-0594">Phospholipid biosynthesis</keyword>
<comment type="cofactor">
    <cofactor evidence="1">
        <name>Mg(2+)</name>
        <dbReference type="ChEBI" id="CHEBI:18420"/>
    </cofactor>
</comment>
<dbReference type="EMBL" id="BDUF01000063">
    <property type="protein sequence ID" value="GAX90723.1"/>
    <property type="molecule type" value="Genomic_DNA"/>
</dbReference>
<keyword evidence="12" id="KW-1208">Phospholipid metabolism</keyword>
<keyword evidence="3" id="KW-0444">Lipid biosynthesis</keyword>
<dbReference type="GO" id="GO:0046872">
    <property type="term" value="F:metal ion binding"/>
    <property type="evidence" value="ECO:0007669"/>
    <property type="project" value="UniProtKB-KW"/>
</dbReference>
<comment type="caution">
    <text evidence="14">The sequence shown here is derived from an EMBL/GenBank/DDBJ whole genome shotgun (WGS) entry which is preliminary data.</text>
</comment>
<evidence type="ECO:0000256" key="3">
    <source>
        <dbReference type="ARBA" id="ARBA00022516"/>
    </source>
</evidence>
<proteinExistence type="inferred from homology"/>
<evidence type="ECO:0000313" key="15">
    <source>
        <dbReference type="Proteomes" id="UP000217785"/>
    </source>
</evidence>
<dbReference type="SUPFAM" id="SSF111331">
    <property type="entry name" value="NAD kinase/diacylglycerol kinase-like"/>
    <property type="match status" value="1"/>
</dbReference>
<keyword evidence="9" id="KW-0460">Magnesium</keyword>
<name>A0A292YPM9_9BACL</name>
<keyword evidence="7 14" id="KW-0418">Kinase</keyword>
<dbReference type="Gene3D" id="2.60.200.40">
    <property type="match status" value="1"/>
</dbReference>
<evidence type="ECO:0000259" key="13">
    <source>
        <dbReference type="PROSITE" id="PS50146"/>
    </source>
</evidence>
<evidence type="ECO:0000256" key="2">
    <source>
        <dbReference type="ARBA" id="ARBA00005983"/>
    </source>
</evidence>
<evidence type="ECO:0000256" key="8">
    <source>
        <dbReference type="ARBA" id="ARBA00022840"/>
    </source>
</evidence>
<evidence type="ECO:0000256" key="7">
    <source>
        <dbReference type="ARBA" id="ARBA00022777"/>
    </source>
</evidence>
<comment type="similarity">
    <text evidence="2">Belongs to the diacylglycerol/lipid kinase family.</text>
</comment>
<dbReference type="PANTHER" id="PTHR12358:SF106">
    <property type="entry name" value="LIPID KINASE YEGS"/>
    <property type="match status" value="1"/>
</dbReference>
<evidence type="ECO:0000256" key="5">
    <source>
        <dbReference type="ARBA" id="ARBA00022723"/>
    </source>
</evidence>
<dbReference type="InterPro" id="IPR005218">
    <property type="entry name" value="Diacylglycerol/lipid_kinase"/>
</dbReference>
<sequence>MERLFIVNEHAGKGKTKKRWPMIQRHLDTFGIRYDARFTSKPKEAIEIAKKAVHHYSQLIAVGGDGTVNEVVNGIAGQGTLFGLMPTGTGNDLARTLHIPDDPYLAVRCLANGTHHPMDLLDINGFYVAGAIGIGLDGAVATDINLASWKKKTGTVGYILSMLKLLLTFPPFAVSLQIDDQAFFFPNCWLVAIGNSKYYGGGMKICPQAVNNDGVLDLCVVHNLSRIELLKIFPSVFHGMHVLHPNVLCFQGKKVRVTTERPVPIHGDGEILGNTPSVIVVRPHILNVLFGS</sequence>
<evidence type="ECO:0000256" key="12">
    <source>
        <dbReference type="ARBA" id="ARBA00023264"/>
    </source>
</evidence>
<dbReference type="InterPro" id="IPR050187">
    <property type="entry name" value="Lipid_Phosphate_FormReg"/>
</dbReference>
<dbReference type="Pfam" id="PF00781">
    <property type="entry name" value="DAGK_cat"/>
    <property type="match status" value="1"/>
</dbReference>
<organism evidence="14 15">
    <name type="scientific">Effusibacillus lacus</name>
    <dbReference type="NCBI Taxonomy" id="1348429"/>
    <lineage>
        <taxon>Bacteria</taxon>
        <taxon>Bacillati</taxon>
        <taxon>Bacillota</taxon>
        <taxon>Bacilli</taxon>
        <taxon>Bacillales</taxon>
        <taxon>Alicyclobacillaceae</taxon>
        <taxon>Effusibacillus</taxon>
    </lineage>
</organism>
<keyword evidence="8" id="KW-0067">ATP-binding</keyword>
<keyword evidence="10" id="KW-0443">Lipid metabolism</keyword>
<evidence type="ECO:0000256" key="9">
    <source>
        <dbReference type="ARBA" id="ARBA00022842"/>
    </source>
</evidence>
<dbReference type="SMART" id="SM00046">
    <property type="entry name" value="DAGKc"/>
    <property type="match status" value="1"/>
</dbReference>
<dbReference type="Gene3D" id="3.40.50.10330">
    <property type="entry name" value="Probable inorganic polyphosphate/atp-NAD kinase, domain 1"/>
    <property type="match status" value="1"/>
</dbReference>
<dbReference type="GO" id="GO:0005886">
    <property type="term" value="C:plasma membrane"/>
    <property type="evidence" value="ECO:0007669"/>
    <property type="project" value="TreeGrafter"/>
</dbReference>
<evidence type="ECO:0000256" key="6">
    <source>
        <dbReference type="ARBA" id="ARBA00022741"/>
    </source>
</evidence>
<keyword evidence="6" id="KW-0547">Nucleotide-binding</keyword>